<name>A0ABP6SIV5_9ACTN</name>
<reference evidence="2" key="1">
    <citation type="journal article" date="2019" name="Int. J. Syst. Evol. Microbiol.">
        <title>The Global Catalogue of Microorganisms (GCM) 10K type strain sequencing project: providing services to taxonomists for standard genome sequencing and annotation.</title>
        <authorList>
            <consortium name="The Broad Institute Genomics Platform"/>
            <consortium name="The Broad Institute Genome Sequencing Center for Infectious Disease"/>
            <person name="Wu L."/>
            <person name="Ma J."/>
        </authorList>
    </citation>
    <scope>NUCLEOTIDE SEQUENCE [LARGE SCALE GENOMIC DNA]</scope>
    <source>
        <strain evidence="2">JCM 9651</strain>
    </source>
</reference>
<accession>A0ABP6SIV5</accession>
<evidence type="ECO:0000313" key="2">
    <source>
        <dbReference type="Proteomes" id="UP001499990"/>
    </source>
</evidence>
<comment type="caution">
    <text evidence="1">The sequence shown here is derived from an EMBL/GenBank/DDBJ whole genome shotgun (WGS) entry which is preliminary data.</text>
</comment>
<protein>
    <submittedName>
        <fullName evidence="1">Uncharacterized protein</fullName>
    </submittedName>
</protein>
<dbReference type="EMBL" id="BAAAYL010000001">
    <property type="protein sequence ID" value="GAA3377780.1"/>
    <property type="molecule type" value="Genomic_DNA"/>
</dbReference>
<gene>
    <name evidence="1" type="ORF">GCM10020367_54810</name>
</gene>
<evidence type="ECO:0000313" key="1">
    <source>
        <dbReference type="EMBL" id="GAA3377780.1"/>
    </source>
</evidence>
<organism evidence="1 2">
    <name type="scientific">Streptomyces sannanensis</name>
    <dbReference type="NCBI Taxonomy" id="285536"/>
    <lineage>
        <taxon>Bacteria</taxon>
        <taxon>Bacillati</taxon>
        <taxon>Actinomycetota</taxon>
        <taxon>Actinomycetes</taxon>
        <taxon>Kitasatosporales</taxon>
        <taxon>Streptomycetaceae</taxon>
        <taxon>Streptomyces</taxon>
    </lineage>
</organism>
<sequence>MRDIALLASGGSIPERDRDLGCVRAATDASCGSASKGIELLVSRHEVAVLRRASPRPRLTWGDRVHLAALIRKLTCIQGREQRALPSCRRAG</sequence>
<dbReference type="Proteomes" id="UP001499990">
    <property type="component" value="Unassembled WGS sequence"/>
</dbReference>
<dbReference type="RefSeq" id="WP_345042420.1">
    <property type="nucleotide sequence ID" value="NZ_BAAAYL010000001.1"/>
</dbReference>
<keyword evidence="2" id="KW-1185">Reference proteome</keyword>
<proteinExistence type="predicted"/>